<gene>
    <name evidence="1" type="ORF">RF55_25518</name>
</gene>
<organism evidence="1 2">
    <name type="scientific">Lasius niger</name>
    <name type="common">Black garden ant</name>
    <dbReference type="NCBI Taxonomy" id="67767"/>
    <lineage>
        <taxon>Eukaryota</taxon>
        <taxon>Metazoa</taxon>
        <taxon>Ecdysozoa</taxon>
        <taxon>Arthropoda</taxon>
        <taxon>Hexapoda</taxon>
        <taxon>Insecta</taxon>
        <taxon>Pterygota</taxon>
        <taxon>Neoptera</taxon>
        <taxon>Endopterygota</taxon>
        <taxon>Hymenoptera</taxon>
        <taxon>Apocrita</taxon>
        <taxon>Aculeata</taxon>
        <taxon>Formicoidea</taxon>
        <taxon>Formicidae</taxon>
        <taxon>Formicinae</taxon>
        <taxon>Lasius</taxon>
        <taxon>Lasius</taxon>
    </lineage>
</organism>
<dbReference type="AlphaFoldDB" id="A0A0J7MM85"/>
<evidence type="ECO:0000313" key="2">
    <source>
        <dbReference type="Proteomes" id="UP000036403"/>
    </source>
</evidence>
<dbReference type="PaxDb" id="67767-A0A0J7MM85"/>
<protein>
    <submittedName>
        <fullName evidence="1">Uncharacterized protein</fullName>
    </submittedName>
</protein>
<dbReference type="Proteomes" id="UP000036403">
    <property type="component" value="Unassembled WGS sequence"/>
</dbReference>
<dbReference type="EMBL" id="LBMM01032611">
    <property type="protein sequence ID" value="KMQ81700.1"/>
    <property type="molecule type" value="Genomic_DNA"/>
</dbReference>
<comment type="caution">
    <text evidence="1">The sequence shown here is derived from an EMBL/GenBank/DDBJ whole genome shotgun (WGS) entry which is preliminary data.</text>
</comment>
<reference evidence="1 2" key="1">
    <citation type="submission" date="2015-04" db="EMBL/GenBank/DDBJ databases">
        <title>Lasius niger genome sequencing.</title>
        <authorList>
            <person name="Konorov E.A."/>
            <person name="Nikitin M.A."/>
            <person name="Kirill M.V."/>
            <person name="Chang P."/>
        </authorList>
    </citation>
    <scope>NUCLEOTIDE SEQUENCE [LARGE SCALE GENOMIC DNA]</scope>
    <source>
        <tissue evidence="1">Whole</tissue>
    </source>
</reference>
<sequence>MDPGVVSAARRRMSEHKGTYAMPNQSVLYAQAQACRMEATPVTQARVVKHLLSVESSLSLAPRPRRRPILRSAVAASRSDMAPPGWLSEFGRALECRRCHCGRGART</sequence>
<name>A0A0J7MM85_LASNI</name>
<proteinExistence type="predicted"/>
<accession>A0A0J7MM85</accession>
<keyword evidence="2" id="KW-1185">Reference proteome</keyword>
<evidence type="ECO:0000313" key="1">
    <source>
        <dbReference type="EMBL" id="KMQ81700.1"/>
    </source>
</evidence>